<keyword evidence="5 9" id="KW-0812">Transmembrane</keyword>
<dbReference type="GO" id="GO:0008137">
    <property type="term" value="F:NADH dehydrogenase (ubiquinone) activity"/>
    <property type="evidence" value="ECO:0007669"/>
    <property type="project" value="UniProtKB-UniRule"/>
</dbReference>
<evidence type="ECO:0000256" key="3">
    <source>
        <dbReference type="ARBA" id="ARBA00021007"/>
    </source>
</evidence>
<dbReference type="InterPro" id="IPR038430">
    <property type="entry name" value="NDAH_ubi_oxred_su3_sf"/>
</dbReference>
<feature type="transmembrane region" description="Helical" evidence="9">
    <location>
        <begin position="54"/>
        <end position="77"/>
    </location>
</feature>
<keyword evidence="9" id="KW-0249">Electron transport</keyword>
<keyword evidence="9" id="KW-0520">NAD</keyword>
<dbReference type="PANTHER" id="PTHR11058:SF9">
    <property type="entry name" value="NADH-UBIQUINONE OXIDOREDUCTASE CHAIN 3"/>
    <property type="match status" value="1"/>
</dbReference>
<comment type="function">
    <text evidence="9">Core subunit of the mitochondrial membrane respiratory chain NADH dehydrogenase (Complex I) which catalyzes electron transfer from NADH through the respiratory chain, using ubiquinone as an electron acceptor. Essential for the catalytic activity of complex I.</text>
</comment>
<dbReference type="Pfam" id="PF00507">
    <property type="entry name" value="Oxidored_q4"/>
    <property type="match status" value="1"/>
</dbReference>
<keyword evidence="6 9" id="KW-1133">Transmembrane helix</keyword>
<proteinExistence type="inferred from homology"/>
<evidence type="ECO:0000256" key="5">
    <source>
        <dbReference type="ARBA" id="ARBA00022692"/>
    </source>
</evidence>
<sequence>MSLAYLVTIVIFILLFLSIFMKPQNMKMKYEKLSSFECGFDPSHKMRTPFSLRFFIVTVIFLIFDIEVTIMMPIPFGANLTQFFSYMSSNFILMFLLIGGLFFEWSQGALEWS</sequence>
<feature type="transmembrane region" description="Helical" evidence="9">
    <location>
        <begin position="83"/>
        <end position="103"/>
    </location>
</feature>
<evidence type="ECO:0000256" key="6">
    <source>
        <dbReference type="ARBA" id="ARBA00022989"/>
    </source>
</evidence>
<dbReference type="AlphaFoldDB" id="E7BBB1"/>
<comment type="subcellular location">
    <subcellularLocation>
        <location evidence="1">Membrane</location>
    </subcellularLocation>
    <subcellularLocation>
        <location evidence="9">Mitochondrion membrane</location>
        <topology evidence="9">Multi-pass membrane protein</topology>
    </subcellularLocation>
</comment>
<keyword evidence="9" id="KW-1278">Translocase</keyword>
<dbReference type="RefSeq" id="YP_004123099.1">
    <property type="nucleotide sequence ID" value="NC_014848.1"/>
</dbReference>
<keyword evidence="4 9" id="KW-0813">Transport</keyword>
<evidence type="ECO:0000256" key="4">
    <source>
        <dbReference type="ARBA" id="ARBA00022448"/>
    </source>
</evidence>
<geneLocation type="mitochondrion" evidence="10"/>
<keyword evidence="7 9" id="KW-0472">Membrane</keyword>
<dbReference type="CTD" id="4537"/>
<dbReference type="GO" id="GO:0031966">
    <property type="term" value="C:mitochondrial membrane"/>
    <property type="evidence" value="ECO:0007669"/>
    <property type="project" value="UniProtKB-SubCell"/>
</dbReference>
<dbReference type="EMBL" id="FR749884">
    <property type="protein sequence ID" value="CBY83892.1"/>
    <property type="molecule type" value="Genomic_DNA"/>
</dbReference>
<evidence type="ECO:0000256" key="8">
    <source>
        <dbReference type="ARBA" id="ARBA00049551"/>
    </source>
</evidence>
<dbReference type="GO" id="GO:0030964">
    <property type="term" value="C:NADH dehydrogenase complex"/>
    <property type="evidence" value="ECO:0007669"/>
    <property type="project" value="TreeGrafter"/>
</dbReference>
<dbReference type="PANTHER" id="PTHR11058">
    <property type="entry name" value="NADH-UBIQUINONE OXIDOREDUCTASE CHAIN 3"/>
    <property type="match status" value="1"/>
</dbReference>
<dbReference type="EC" id="7.1.1.2" evidence="9"/>
<reference evidence="10" key="1">
    <citation type="journal article" date="2010" name="Genome Biol. Evol.">
        <title>Ecdysozoan mitogenomics: evidence for a common origin of the legged invertebrates, the Panarthropoda.</title>
        <authorList>
            <person name="Rota-Stabelli O."/>
            <person name="Kayal E."/>
            <person name="Gleeson D."/>
            <person name="Daub J."/>
            <person name="Boore J.L."/>
            <person name="Telford M.J."/>
            <person name="Pisani D."/>
            <person name="Blaxter M."/>
            <person name="Lavrov D.V."/>
        </authorList>
    </citation>
    <scope>NUCLEOTIDE SEQUENCE</scope>
</reference>
<keyword evidence="9" id="KW-0830">Ubiquinone</keyword>
<evidence type="ECO:0000256" key="7">
    <source>
        <dbReference type="ARBA" id="ARBA00023136"/>
    </source>
</evidence>
<dbReference type="Gene3D" id="1.20.58.1610">
    <property type="entry name" value="NADH:ubiquinone/plastoquinone oxidoreductase, chain 3"/>
    <property type="match status" value="1"/>
</dbReference>
<accession>E7BBB1</accession>
<name>E7BBB1_HYPDU</name>
<feature type="transmembrane region" description="Helical" evidence="9">
    <location>
        <begin position="6"/>
        <end position="23"/>
    </location>
</feature>
<evidence type="ECO:0000313" key="10">
    <source>
        <dbReference type="EMBL" id="CBY83892.1"/>
    </source>
</evidence>
<evidence type="ECO:0000256" key="1">
    <source>
        <dbReference type="ARBA" id="ARBA00004370"/>
    </source>
</evidence>
<dbReference type="GeneID" id="10094494"/>
<evidence type="ECO:0000256" key="2">
    <source>
        <dbReference type="ARBA" id="ARBA00008472"/>
    </source>
</evidence>
<keyword evidence="9 10" id="KW-0496">Mitochondrion</keyword>
<keyword evidence="9" id="KW-0679">Respiratory chain</keyword>
<dbReference type="InterPro" id="IPR000440">
    <property type="entry name" value="NADH_UbQ/plastoQ_OxRdtase_su3"/>
</dbReference>
<comment type="similarity">
    <text evidence="2 9">Belongs to the complex I subunit 3 family.</text>
</comment>
<evidence type="ECO:0000256" key="9">
    <source>
        <dbReference type="RuleBase" id="RU003640"/>
    </source>
</evidence>
<organism evidence="10">
    <name type="scientific">Hypsibius dujardini</name>
    <name type="common">Water bear</name>
    <name type="synonym">Macrobiotus dujardini</name>
    <dbReference type="NCBI Taxonomy" id="232323"/>
    <lineage>
        <taxon>Eukaryota</taxon>
        <taxon>Metazoa</taxon>
        <taxon>Ecdysozoa</taxon>
        <taxon>Tardigrada</taxon>
        <taxon>Eutardigrada</taxon>
        <taxon>Parachela</taxon>
        <taxon>Hypsibioidea</taxon>
        <taxon>Hypsibiidae</taxon>
        <taxon>Hypsibius</taxon>
    </lineage>
</organism>
<protein>
    <recommendedName>
        <fullName evidence="3 9">NADH-ubiquinone oxidoreductase chain 3</fullName>
        <ecNumber evidence="9">7.1.1.2</ecNumber>
    </recommendedName>
</protein>
<gene>
    <name evidence="10" type="primary">ND3</name>
</gene>
<comment type="catalytic activity">
    <reaction evidence="8 9">
        <text>a ubiquinone + NADH + 5 H(+)(in) = a ubiquinol + NAD(+) + 4 H(+)(out)</text>
        <dbReference type="Rhea" id="RHEA:29091"/>
        <dbReference type="Rhea" id="RHEA-COMP:9565"/>
        <dbReference type="Rhea" id="RHEA-COMP:9566"/>
        <dbReference type="ChEBI" id="CHEBI:15378"/>
        <dbReference type="ChEBI" id="CHEBI:16389"/>
        <dbReference type="ChEBI" id="CHEBI:17976"/>
        <dbReference type="ChEBI" id="CHEBI:57540"/>
        <dbReference type="ChEBI" id="CHEBI:57945"/>
        <dbReference type="EC" id="7.1.1.2"/>
    </reaction>
</comment>